<dbReference type="PANTHER" id="PTHR42815">
    <property type="entry name" value="FAD-BINDING, PUTATIVE (AFU_ORTHOLOGUE AFUA_6G07600)-RELATED"/>
    <property type="match status" value="1"/>
</dbReference>
<keyword evidence="3" id="KW-1185">Reference proteome</keyword>
<evidence type="ECO:0000313" key="2">
    <source>
        <dbReference type="EMBL" id="MBJ7537321.1"/>
    </source>
</evidence>
<dbReference type="PANTHER" id="PTHR42815:SF2">
    <property type="entry name" value="FAD-BINDING, PUTATIVE (AFU_ORTHOLOGUE AFUA_6G07600)-RELATED"/>
    <property type="match status" value="1"/>
</dbReference>
<sequence>MYIQSETDLRALLGFPKDRAKNKQLDELEKHSIHFIRLSPFLTLSSHDASGHVDCSPRGGKPGFVKVINNKCILIPESKGNNRLDSLLNLLATGNIGCLFLIPGVDETLRINGTARISTSTEHLALFTEERNPPKVCIEITITEVFLHCAKSLMRSELWSIDSQIERSSLPTMGIMINEQLAVTDIPESQNEMLKRYKKDL</sequence>
<dbReference type="InterPro" id="IPR012349">
    <property type="entry name" value="Split_barrel_FMN-bd"/>
</dbReference>
<dbReference type="EMBL" id="JAEMNX010000005">
    <property type="protein sequence ID" value="MBJ7537321.1"/>
    <property type="molecule type" value="Genomic_DNA"/>
</dbReference>
<dbReference type="Proteomes" id="UP000628710">
    <property type="component" value="Unassembled WGS sequence"/>
</dbReference>
<dbReference type="NCBIfam" id="TIGR04025">
    <property type="entry name" value="PPOX_FMN_DR2398"/>
    <property type="match status" value="1"/>
</dbReference>
<evidence type="ECO:0000313" key="3">
    <source>
        <dbReference type="Proteomes" id="UP000628710"/>
    </source>
</evidence>
<proteinExistence type="predicted"/>
<organism evidence="2 3">
    <name type="scientific">Marinomonas transparens</name>
    <dbReference type="NCBI Taxonomy" id="2795388"/>
    <lineage>
        <taxon>Bacteria</taxon>
        <taxon>Pseudomonadati</taxon>
        <taxon>Pseudomonadota</taxon>
        <taxon>Gammaproteobacteria</taxon>
        <taxon>Oceanospirillales</taxon>
        <taxon>Oceanospirillaceae</taxon>
        <taxon>Marinomonas</taxon>
    </lineage>
</organism>
<dbReference type="Pfam" id="PF01243">
    <property type="entry name" value="PNPOx_N"/>
    <property type="match status" value="1"/>
</dbReference>
<dbReference type="Gene3D" id="2.30.110.10">
    <property type="entry name" value="Electron Transport, Fmn-binding Protein, Chain A"/>
    <property type="match status" value="1"/>
</dbReference>
<dbReference type="InterPro" id="IPR011576">
    <property type="entry name" value="Pyridox_Oxase_N"/>
</dbReference>
<gene>
    <name evidence="2" type="ORF">I8J31_06460</name>
</gene>
<dbReference type="RefSeq" id="WP_199467468.1">
    <property type="nucleotide sequence ID" value="NZ_JAEMNX010000005.1"/>
</dbReference>
<dbReference type="AlphaFoldDB" id="A0A934JS68"/>
<accession>A0A934JS68</accession>
<dbReference type="InterPro" id="IPR024029">
    <property type="entry name" value="Pyridox_Oxase_FMN-dep"/>
</dbReference>
<name>A0A934JS68_9GAMM</name>
<feature type="domain" description="Pyridoxamine 5'-phosphate oxidase N-terminal" evidence="1">
    <location>
        <begin position="34"/>
        <end position="149"/>
    </location>
</feature>
<protein>
    <submittedName>
        <fullName evidence="2">Pyridoxamine 5'-phosphate oxidase family protein</fullName>
    </submittedName>
</protein>
<dbReference type="SUPFAM" id="SSF50475">
    <property type="entry name" value="FMN-binding split barrel"/>
    <property type="match status" value="1"/>
</dbReference>
<evidence type="ECO:0000259" key="1">
    <source>
        <dbReference type="Pfam" id="PF01243"/>
    </source>
</evidence>
<comment type="caution">
    <text evidence="2">The sequence shown here is derived from an EMBL/GenBank/DDBJ whole genome shotgun (WGS) entry which is preliminary data.</text>
</comment>
<reference evidence="2" key="1">
    <citation type="submission" date="2020-12" db="EMBL/GenBank/DDBJ databases">
        <title>Marinomonas arctica sp. nov., a psychrotolerant bacterium isolated from the Arctic.</title>
        <authorList>
            <person name="Zhang Y."/>
        </authorList>
    </citation>
    <scope>NUCLEOTIDE SEQUENCE</scope>
    <source>
        <strain evidence="2">C1424</strain>
    </source>
</reference>